<keyword evidence="2" id="KW-1185">Reference proteome</keyword>
<sequence length="285" mass="31301">MANRDFFFFYAPTWDYPPDGPIKLGNVITSVKNPHRPLFCSPPPEDSNVFKTEKKSVQYTKEKLRSGKFSILTKFLSVLGFGIDIGAEIERSDEETFVFDTLETTQFIPTPSYIQTCIESNNVRHFLDLSKYRKPVYIITGLKVVTGAQASTIKSRSVGGAVGVEVDATIWTGGAVPIGGGPGVEAEVGNKVSTKWEGSSDFVFAFRVSKVRVGKATGKVLSEGEHRKGAMLEREEGTVKGPELSVMGVEQPDAKAEGFDLEELVDDEEVVFCAIPREEDSEDGW</sequence>
<evidence type="ECO:0000313" key="1">
    <source>
        <dbReference type="EMBL" id="RMJ16557.1"/>
    </source>
</evidence>
<gene>
    <name evidence="1" type="ORF">CDV36_003706</name>
</gene>
<reference evidence="1 2" key="1">
    <citation type="submission" date="2017-06" db="EMBL/GenBank/DDBJ databases">
        <title>Comparative genomic analysis of Ambrosia Fusariam Clade fungi.</title>
        <authorList>
            <person name="Stajich J.E."/>
            <person name="Carrillo J."/>
            <person name="Kijimoto T."/>
            <person name="Eskalen A."/>
            <person name="O'Donnell K."/>
            <person name="Kasson M."/>
        </authorList>
    </citation>
    <scope>NUCLEOTIDE SEQUENCE [LARGE SCALE GENOMIC DNA]</scope>
    <source>
        <strain evidence="1">UCR3666</strain>
    </source>
</reference>
<proteinExistence type="predicted"/>
<protein>
    <submittedName>
        <fullName evidence="1">Uncharacterized protein</fullName>
    </submittedName>
</protein>
<comment type="caution">
    <text evidence="1">The sequence shown here is derived from an EMBL/GenBank/DDBJ whole genome shotgun (WGS) entry which is preliminary data.</text>
</comment>
<organism evidence="1 2">
    <name type="scientific">Fusarium kuroshium</name>
    <dbReference type="NCBI Taxonomy" id="2010991"/>
    <lineage>
        <taxon>Eukaryota</taxon>
        <taxon>Fungi</taxon>
        <taxon>Dikarya</taxon>
        <taxon>Ascomycota</taxon>
        <taxon>Pezizomycotina</taxon>
        <taxon>Sordariomycetes</taxon>
        <taxon>Hypocreomycetidae</taxon>
        <taxon>Hypocreales</taxon>
        <taxon>Nectriaceae</taxon>
        <taxon>Fusarium</taxon>
        <taxon>Fusarium solani species complex</taxon>
    </lineage>
</organism>
<dbReference type="AlphaFoldDB" id="A0A3M2SG50"/>
<dbReference type="Proteomes" id="UP000277212">
    <property type="component" value="Unassembled WGS sequence"/>
</dbReference>
<dbReference type="OrthoDB" id="4500473at2759"/>
<dbReference type="EMBL" id="NKUJ01000045">
    <property type="protein sequence ID" value="RMJ16557.1"/>
    <property type="molecule type" value="Genomic_DNA"/>
</dbReference>
<name>A0A3M2SG50_9HYPO</name>
<evidence type="ECO:0000313" key="2">
    <source>
        <dbReference type="Proteomes" id="UP000277212"/>
    </source>
</evidence>
<accession>A0A3M2SG50</accession>